<feature type="transmembrane region" description="Helical" evidence="1">
    <location>
        <begin position="307"/>
        <end position="328"/>
    </location>
</feature>
<feature type="transmembrane region" description="Helical" evidence="1">
    <location>
        <begin position="133"/>
        <end position="154"/>
    </location>
</feature>
<dbReference type="InterPro" id="IPR016035">
    <property type="entry name" value="Acyl_Trfase/lysoPLipase"/>
</dbReference>
<feature type="transmembrane region" description="Helical" evidence="1">
    <location>
        <begin position="373"/>
        <end position="393"/>
    </location>
</feature>
<feature type="transmembrane region" description="Helical" evidence="1">
    <location>
        <begin position="91"/>
        <end position="112"/>
    </location>
</feature>
<feature type="transmembrane region" description="Helical" evidence="1">
    <location>
        <begin position="413"/>
        <end position="436"/>
    </location>
</feature>
<reference evidence="2 3" key="1">
    <citation type="submission" date="2019-11" db="EMBL/GenBank/DDBJ databases">
        <title>Agromyces kandeliae sp. nov., isolated from mangrove soil.</title>
        <authorList>
            <person name="Wang R."/>
        </authorList>
    </citation>
    <scope>NUCLEOTIDE SEQUENCE [LARGE SCALE GENOMIC DNA]</scope>
    <source>
        <strain evidence="2 3">JCM 11433</strain>
    </source>
</reference>
<sequence length="1006" mass="104018">MAVDVAPAPTDTADDLSQWVTEHRARASHVLTAVVVVLGALIALSEIDRLIAGVLTLDGRSSPLGSVIGPSALAGRDAWPDWASTTIPASVGGWIAASVFIDAIFVGAYAWFVAHVLRRMGMARPQRLAGRTLLVLLAVEGVEGTALLVGAAALTGWPFGPDGSAMLLAGGGLFGWAVALAATAKWVTVVLLAVFVLRDAAARRAIGVWIRRLAQAMWLHRLSTVLVVALFVLTCIPTDGVLDQLPDLQRQWVPLDAGTTRHLVVALVSVAIAVACAYVLGRARTRALASAVMGFDVRTVPSKRSHALWWCAPIAVWLVLWLATGAATGRWLPGWSAVAFLVVPAIVVAGYLIRPDAAWPVRRRPDLLDRARWAWLTGDAVAVSIASIAGLGLLRSFTAPVFAGWDLPRLDPWAYPLSVVLLVSGAVMAVLAPLLLRGDPTVNRLLDPRVRVDVGAPDQALRLRHRRLVLGFFLAGLLVLALTGVWPVQSAAFAGAPALAVLLLTTWGAVLGSFTVALQEHPPAPISRFLRLRADPVLTLAIVVPLVWAIVAAAINADDPALHATRTGSPAAAAEADGDTFEAQVDARIAALATGGCTATVGDETFTPALLVVAEGGGIRAAYWTARALEELGAEGECLGRSVLVSSGVSGGSVGLAVTAIDREGSDELVHLAGPDAVSTGTAALVVGDLVASTTGLRFPSVLDGRAEWRDRASLIEDVWVEDVPGLQRQVVLGASPRIGIPVLNSTDVRSKCKVLVSNGVATDPAVSAGATVAGCDTAATAPAASLPVPAACFAGMEWATAAMLSARFPVITPAARIEAGGGCGTDGMQLVDGGYAEGSGLGTAADLAPVLADRISVWNAGDGADGPPVVPILVYLKNSGGYDLRQDLEGVAAEPLVPLVGAAALSKSGTEQVLRQRISAAFRTIGEPDEPAGDAIAALRGVIPGLALTVAPSTEPAVVPPLGWALSGFSIGSLERGIDRQLREPDPDADDTAPPTLRTLLDLTG</sequence>
<keyword evidence="3" id="KW-1185">Reference proteome</keyword>
<gene>
    <name evidence="2" type="ORF">GJ743_01110</name>
</gene>
<dbReference type="RefSeq" id="WP_155050097.1">
    <property type="nucleotide sequence ID" value="NZ_BAAAIB010000001.1"/>
</dbReference>
<keyword evidence="1" id="KW-0472">Membrane</keyword>
<keyword evidence="1" id="KW-1133">Transmembrane helix</keyword>
<dbReference type="SUPFAM" id="SSF52151">
    <property type="entry name" value="FabD/lysophospholipase-like"/>
    <property type="match status" value="1"/>
</dbReference>
<comment type="caution">
    <text evidence="2">The sequence shown here is derived from an EMBL/GenBank/DDBJ whole genome shotgun (WGS) entry which is preliminary data.</text>
</comment>
<accession>A0A6I3M240</accession>
<feature type="transmembrane region" description="Helical" evidence="1">
    <location>
        <begin position="537"/>
        <end position="557"/>
    </location>
</feature>
<protein>
    <submittedName>
        <fullName evidence="2">Uncharacterized protein</fullName>
    </submittedName>
</protein>
<evidence type="ECO:0000313" key="2">
    <source>
        <dbReference type="EMBL" id="MTH66968.1"/>
    </source>
</evidence>
<feature type="transmembrane region" description="Helical" evidence="1">
    <location>
        <begin position="468"/>
        <end position="486"/>
    </location>
</feature>
<evidence type="ECO:0000313" key="3">
    <source>
        <dbReference type="Proteomes" id="UP000433071"/>
    </source>
</evidence>
<feature type="transmembrane region" description="Helical" evidence="1">
    <location>
        <begin position="27"/>
        <end position="45"/>
    </location>
</feature>
<organism evidence="2 3">
    <name type="scientific">Agromyces bracchium</name>
    <dbReference type="NCBI Taxonomy" id="88376"/>
    <lineage>
        <taxon>Bacteria</taxon>
        <taxon>Bacillati</taxon>
        <taxon>Actinomycetota</taxon>
        <taxon>Actinomycetes</taxon>
        <taxon>Micrococcales</taxon>
        <taxon>Microbacteriaceae</taxon>
        <taxon>Agromyces</taxon>
    </lineage>
</organism>
<feature type="transmembrane region" description="Helical" evidence="1">
    <location>
        <begin position="174"/>
        <end position="197"/>
    </location>
</feature>
<dbReference type="AlphaFoldDB" id="A0A6I3M240"/>
<dbReference type="OrthoDB" id="581211at2"/>
<feature type="transmembrane region" description="Helical" evidence="1">
    <location>
        <begin position="334"/>
        <end position="353"/>
    </location>
</feature>
<dbReference type="EMBL" id="WMLB01000003">
    <property type="protein sequence ID" value="MTH66968.1"/>
    <property type="molecule type" value="Genomic_DNA"/>
</dbReference>
<feature type="transmembrane region" description="Helical" evidence="1">
    <location>
        <begin position="218"/>
        <end position="242"/>
    </location>
</feature>
<dbReference type="Proteomes" id="UP000433071">
    <property type="component" value="Unassembled WGS sequence"/>
</dbReference>
<feature type="transmembrane region" description="Helical" evidence="1">
    <location>
        <begin position="492"/>
        <end position="516"/>
    </location>
</feature>
<name>A0A6I3M240_9MICO</name>
<feature type="transmembrane region" description="Helical" evidence="1">
    <location>
        <begin position="262"/>
        <end position="280"/>
    </location>
</feature>
<keyword evidence="1" id="KW-0812">Transmembrane</keyword>
<evidence type="ECO:0000256" key="1">
    <source>
        <dbReference type="SAM" id="Phobius"/>
    </source>
</evidence>
<proteinExistence type="predicted"/>